<evidence type="ECO:0000259" key="1">
    <source>
        <dbReference type="Pfam" id="PF09836"/>
    </source>
</evidence>
<dbReference type="Pfam" id="PF09836">
    <property type="entry name" value="DUF2063"/>
    <property type="match status" value="1"/>
</dbReference>
<dbReference type="Proteomes" id="UP000192721">
    <property type="component" value="Unassembled WGS sequence"/>
</dbReference>
<sequence length="249" mass="27292">MNWSDWQAELLERIADPSLSAETAPALNPAGLAVYRNNYRVGLIDTLAFIYPVCRQLVGGDFFTGLARVFIGGHPSLSGNLHLYGAAFGDFVAGFEHARELPYLADVARLEWRVHRAYYAADAAPADSAALAAFPQQRWGELKLRPLPDVAALLSPWPAASIWLAHQRQPVELNVDLHRQPEAMLIYRLQGRVQVEIVGAGLAALLQAFRDGATLEAAVEQALAAEAGFDLQAGLLRLFQQRLIQDVTL</sequence>
<dbReference type="AlphaFoldDB" id="A0A1W0CG60"/>
<dbReference type="InterPro" id="IPR044922">
    <property type="entry name" value="DUF2063_N_sf"/>
</dbReference>
<dbReference type="RefSeq" id="WP_081556680.1">
    <property type="nucleotide sequence ID" value="NZ_MUKV01000037.1"/>
</dbReference>
<gene>
    <name evidence="2" type="ORF">B0T45_19940</name>
</gene>
<feature type="domain" description="Putative DNA-binding" evidence="1">
    <location>
        <begin position="6"/>
        <end position="92"/>
    </location>
</feature>
<dbReference type="InterPro" id="IPR018640">
    <property type="entry name" value="DUF2063"/>
</dbReference>
<comment type="caution">
    <text evidence="2">The sequence shown here is derived from an EMBL/GenBank/DDBJ whole genome shotgun (WGS) entry which is preliminary data.</text>
</comment>
<accession>A0A1W0CG60</accession>
<name>A0A1W0CG60_9NEIS</name>
<dbReference type="EMBL" id="MUKV01000037">
    <property type="protein sequence ID" value="OQS33662.1"/>
    <property type="molecule type" value="Genomic_DNA"/>
</dbReference>
<protein>
    <recommendedName>
        <fullName evidence="1">Putative DNA-binding domain-containing protein</fullName>
    </recommendedName>
</protein>
<proteinExistence type="predicted"/>
<dbReference type="Gene3D" id="1.10.150.690">
    <property type="entry name" value="DUF2063"/>
    <property type="match status" value="1"/>
</dbReference>
<reference evidence="2 3" key="1">
    <citation type="submission" date="2017-02" db="EMBL/GenBank/DDBJ databases">
        <title>Chromobacterium haemolyticum H5244.</title>
        <authorList>
            <person name="Gulvik C.A."/>
        </authorList>
    </citation>
    <scope>NUCLEOTIDE SEQUENCE [LARGE SCALE GENOMIC DNA]</scope>
    <source>
        <strain evidence="2 3">H5244</strain>
    </source>
</reference>
<evidence type="ECO:0000313" key="2">
    <source>
        <dbReference type="EMBL" id="OQS33662.1"/>
    </source>
</evidence>
<evidence type="ECO:0000313" key="3">
    <source>
        <dbReference type="Proteomes" id="UP000192721"/>
    </source>
</evidence>
<organism evidence="2 3">
    <name type="scientific">Chromobacterium haemolyticum</name>
    <dbReference type="NCBI Taxonomy" id="394935"/>
    <lineage>
        <taxon>Bacteria</taxon>
        <taxon>Pseudomonadati</taxon>
        <taxon>Pseudomonadota</taxon>
        <taxon>Betaproteobacteria</taxon>
        <taxon>Neisseriales</taxon>
        <taxon>Chromobacteriaceae</taxon>
        <taxon>Chromobacterium</taxon>
    </lineage>
</organism>